<sequence length="241" mass="28082">MPIGLTPITQVCSLIELEGRNNIDLWSHFLYVELNAEGLAEYVMGPPKAAPHEPEPNNTADRENWERARAKAMRILFSTLRNPFVFHKLNTETTECMDIWDKENKDPAYVYWLIWELFAPLGNTLQPIPSIYKPRQVCALIELQGHHNFDHWRYFLRIELEAEGLAGHLFGPIDAMPHPDTTVDRNTWERENAKVLRILCSTLRNPLVIERLEQEGWNKELNSALYVYHMICEVFGTRRDA</sequence>
<evidence type="ECO:0000313" key="1">
    <source>
        <dbReference type="EMBL" id="KAK3401899.1"/>
    </source>
</evidence>
<reference evidence="1" key="2">
    <citation type="submission" date="2023-07" db="EMBL/GenBank/DDBJ databases">
        <authorList>
            <consortium name="Lawrence Berkeley National Laboratory"/>
            <person name="Haridas S."/>
            <person name="Hensen N."/>
            <person name="Bonometti L."/>
            <person name="Westerberg I."/>
            <person name="Brannstrom I.O."/>
            <person name="Guillou S."/>
            <person name="Cros-Aarteil S."/>
            <person name="Calhoun S."/>
            <person name="Kuo A."/>
            <person name="Mondo S."/>
            <person name="Pangilinan J."/>
            <person name="Riley R."/>
            <person name="LaButti K."/>
            <person name="Andreopoulos B."/>
            <person name="Lipzen A."/>
            <person name="Chen C."/>
            <person name="Yanf M."/>
            <person name="Daum C."/>
            <person name="Ng V."/>
            <person name="Clum A."/>
            <person name="Steindorff A."/>
            <person name="Ohm R."/>
            <person name="Martin F."/>
            <person name="Silar P."/>
            <person name="Natvig D."/>
            <person name="Lalanne C."/>
            <person name="Gautier V."/>
            <person name="Ament-velasquez S.L."/>
            <person name="Kruys A."/>
            <person name="Hutchinson M.I."/>
            <person name="Powell A.J."/>
            <person name="Barry K."/>
            <person name="Miller A.N."/>
            <person name="Grigoriev I.V."/>
            <person name="Debuchy R."/>
            <person name="Gladieux P."/>
            <person name="Thoren M.H."/>
            <person name="Johannesson H."/>
        </authorList>
    </citation>
    <scope>NUCLEOTIDE SEQUENCE</scope>
    <source>
        <strain evidence="1">FGSC 1904</strain>
    </source>
</reference>
<comment type="caution">
    <text evidence="1">The sequence shown here is derived from an EMBL/GenBank/DDBJ whole genome shotgun (WGS) entry which is preliminary data.</text>
</comment>
<evidence type="ECO:0000313" key="2">
    <source>
        <dbReference type="Proteomes" id="UP001281003"/>
    </source>
</evidence>
<gene>
    <name evidence="1" type="ORF">B0T20DRAFT_431215</name>
</gene>
<reference evidence="1" key="1">
    <citation type="journal article" date="2023" name="Mol. Phylogenet. Evol.">
        <title>Genome-scale phylogeny and comparative genomics of the fungal order Sordariales.</title>
        <authorList>
            <person name="Hensen N."/>
            <person name="Bonometti L."/>
            <person name="Westerberg I."/>
            <person name="Brannstrom I.O."/>
            <person name="Guillou S."/>
            <person name="Cros-Aarteil S."/>
            <person name="Calhoun S."/>
            <person name="Haridas S."/>
            <person name="Kuo A."/>
            <person name="Mondo S."/>
            <person name="Pangilinan J."/>
            <person name="Riley R."/>
            <person name="LaButti K."/>
            <person name="Andreopoulos B."/>
            <person name="Lipzen A."/>
            <person name="Chen C."/>
            <person name="Yan M."/>
            <person name="Daum C."/>
            <person name="Ng V."/>
            <person name="Clum A."/>
            <person name="Steindorff A."/>
            <person name="Ohm R.A."/>
            <person name="Martin F."/>
            <person name="Silar P."/>
            <person name="Natvig D.O."/>
            <person name="Lalanne C."/>
            <person name="Gautier V."/>
            <person name="Ament-Velasquez S.L."/>
            <person name="Kruys A."/>
            <person name="Hutchinson M.I."/>
            <person name="Powell A.J."/>
            <person name="Barry K."/>
            <person name="Miller A.N."/>
            <person name="Grigoriev I.V."/>
            <person name="Debuchy R."/>
            <person name="Gladieux P."/>
            <person name="Hiltunen Thoren M."/>
            <person name="Johannesson H."/>
        </authorList>
    </citation>
    <scope>NUCLEOTIDE SEQUENCE</scope>
    <source>
        <strain evidence="1">FGSC 1904</strain>
    </source>
</reference>
<accession>A0AAE0PL60</accession>
<dbReference type="EMBL" id="JAUTDP010000002">
    <property type="protein sequence ID" value="KAK3401899.1"/>
    <property type="molecule type" value="Genomic_DNA"/>
</dbReference>
<dbReference type="Proteomes" id="UP001281003">
    <property type="component" value="Unassembled WGS sequence"/>
</dbReference>
<name>A0AAE0PL60_SORBR</name>
<dbReference type="AlphaFoldDB" id="A0AAE0PL60"/>
<protein>
    <submittedName>
        <fullName evidence="1">Uncharacterized protein</fullName>
    </submittedName>
</protein>
<proteinExistence type="predicted"/>
<keyword evidence="2" id="KW-1185">Reference proteome</keyword>
<organism evidence="1 2">
    <name type="scientific">Sordaria brevicollis</name>
    <dbReference type="NCBI Taxonomy" id="83679"/>
    <lineage>
        <taxon>Eukaryota</taxon>
        <taxon>Fungi</taxon>
        <taxon>Dikarya</taxon>
        <taxon>Ascomycota</taxon>
        <taxon>Pezizomycotina</taxon>
        <taxon>Sordariomycetes</taxon>
        <taxon>Sordariomycetidae</taxon>
        <taxon>Sordariales</taxon>
        <taxon>Sordariaceae</taxon>
        <taxon>Sordaria</taxon>
    </lineage>
</organism>